<dbReference type="PANTHER" id="PTHR44329:SF291">
    <property type="entry name" value="PROTEIN KINASE DOMAIN-CONTAINING PROTEIN"/>
    <property type="match status" value="1"/>
</dbReference>
<dbReference type="GO" id="GO:0005524">
    <property type="term" value="F:ATP binding"/>
    <property type="evidence" value="ECO:0007669"/>
    <property type="project" value="InterPro"/>
</dbReference>
<dbReference type="Gene3D" id="1.10.510.10">
    <property type="entry name" value="Transferase(Phosphotransferase) domain 1"/>
    <property type="match status" value="1"/>
</dbReference>
<proteinExistence type="predicted"/>
<protein>
    <recommendedName>
        <fullName evidence="1">Protein kinase domain-containing protein</fullName>
    </recommendedName>
</protein>
<feature type="domain" description="Protein kinase" evidence="1">
    <location>
        <begin position="1"/>
        <end position="238"/>
    </location>
</feature>
<organism evidence="2">
    <name type="scientific">Rhizophagus irregularis (strain DAOM 181602 / DAOM 197198 / MUCL 43194)</name>
    <name type="common">Arbuscular mycorrhizal fungus</name>
    <name type="synonym">Glomus intraradices</name>
    <dbReference type="NCBI Taxonomy" id="747089"/>
    <lineage>
        <taxon>Eukaryota</taxon>
        <taxon>Fungi</taxon>
        <taxon>Fungi incertae sedis</taxon>
        <taxon>Mucoromycota</taxon>
        <taxon>Glomeromycotina</taxon>
        <taxon>Glomeromycetes</taxon>
        <taxon>Glomerales</taxon>
        <taxon>Glomeraceae</taxon>
        <taxon>Rhizophagus</taxon>
    </lineage>
</organism>
<name>U9UCJ8_RHIID</name>
<dbReference type="InterPro" id="IPR001245">
    <property type="entry name" value="Ser-Thr/Tyr_kinase_cat_dom"/>
</dbReference>
<dbReference type="Pfam" id="PF07714">
    <property type="entry name" value="PK_Tyr_Ser-Thr"/>
    <property type="match status" value="1"/>
</dbReference>
<dbReference type="eggNOG" id="KOG0196">
    <property type="taxonomic scope" value="Eukaryota"/>
</dbReference>
<dbReference type="PROSITE" id="PS50011">
    <property type="entry name" value="PROTEIN_KINASE_DOM"/>
    <property type="match status" value="1"/>
</dbReference>
<evidence type="ECO:0000259" key="1">
    <source>
        <dbReference type="PROSITE" id="PS50011"/>
    </source>
</evidence>
<dbReference type="VEuPathDB" id="FungiDB:RhiirFUN_017610"/>
<sequence length="257" mass="29704">MSKNWIEISLSNKHIKYYNYKDFFNFEVIGSGGFGKVYRANWKNPHNQNSEKSGYMLVMEYANNGTLRSYLEKNIYNLTWNDKFKMAYQLACAVSCLHDENIIHCDLHSNNVLIHQNMIKLADFGLSKMIDGPSASEQGGVIPYTDPKRFVTYSYSLNQKSDVYSIGVLLWEISSCRPPFKDKSNQFVLPIKISQGLRETPISNTPKDYEKLYTDCWKHESDDRPTIQNVVTRLEAIMTKYNITARSAWIPLMGSFI</sequence>
<dbReference type="AlphaFoldDB" id="U9UCJ8"/>
<dbReference type="InterPro" id="IPR011009">
    <property type="entry name" value="Kinase-like_dom_sf"/>
</dbReference>
<gene>
    <name evidence="2" type="ORF">GLOINDRAFT_2275</name>
</gene>
<dbReference type="HOGENOM" id="CLU_000288_7_0_1"/>
<dbReference type="InterPro" id="IPR000719">
    <property type="entry name" value="Prot_kinase_dom"/>
</dbReference>
<dbReference type="SUPFAM" id="SSF56112">
    <property type="entry name" value="Protein kinase-like (PK-like)"/>
    <property type="match status" value="1"/>
</dbReference>
<accession>U9UCJ8</accession>
<reference evidence="2" key="1">
    <citation type="submission" date="2013-07" db="EMBL/GenBank/DDBJ databases">
        <title>The genome of an arbuscular mycorrhizal fungus provides insights into the evolution of the oldest plant symbiosis.</title>
        <authorList>
            <consortium name="DOE Joint Genome Institute"/>
            <person name="Tisserant E."/>
            <person name="Malbreil M."/>
            <person name="Kuo A."/>
            <person name="Kohler A."/>
            <person name="Symeonidi A."/>
            <person name="Balestrini R."/>
            <person name="Charron P."/>
            <person name="Duensing N."/>
            <person name="Frei-dit-Frey N."/>
            <person name="Gianinazzi-Pearson V."/>
            <person name="Gilbert B."/>
            <person name="Handa Y."/>
            <person name="Hijri M."/>
            <person name="Kaul R."/>
            <person name="Kawaguchi M."/>
            <person name="Krajinski F."/>
            <person name="Lammers P."/>
            <person name="Lapierre D."/>
            <person name="Masclaux F.G."/>
            <person name="Murat C."/>
            <person name="Morin E."/>
            <person name="Ndikumana S."/>
            <person name="Pagni M."/>
            <person name="Petitpierre D."/>
            <person name="Requena N."/>
            <person name="Rosikiewicz P."/>
            <person name="Riley R."/>
            <person name="Saito K."/>
            <person name="San Clemente H."/>
            <person name="Shapiro H."/>
            <person name="van Tuinen D."/>
            <person name="Becard G."/>
            <person name="Bonfante P."/>
            <person name="Paszkowski U."/>
            <person name="Shachar-Hill Y."/>
            <person name="Young J.P."/>
            <person name="Sanders I.R."/>
            <person name="Henrissat B."/>
            <person name="Rensing S.A."/>
            <person name="Grigoriev I.V."/>
            <person name="Corradi N."/>
            <person name="Roux C."/>
            <person name="Martin F."/>
        </authorList>
    </citation>
    <scope>NUCLEOTIDE SEQUENCE</scope>
    <source>
        <strain evidence="2">DAOM 197198</strain>
    </source>
</reference>
<dbReference type="PRINTS" id="PR00109">
    <property type="entry name" value="TYRKINASE"/>
</dbReference>
<dbReference type="GO" id="GO:0004674">
    <property type="term" value="F:protein serine/threonine kinase activity"/>
    <property type="evidence" value="ECO:0007669"/>
    <property type="project" value="TreeGrafter"/>
</dbReference>
<dbReference type="EMBL" id="KI279539">
    <property type="protein sequence ID" value="ESA18090.1"/>
    <property type="molecule type" value="Genomic_DNA"/>
</dbReference>
<dbReference type="PANTHER" id="PTHR44329">
    <property type="entry name" value="SERINE/THREONINE-PROTEIN KINASE TNNI3K-RELATED"/>
    <property type="match status" value="1"/>
</dbReference>
<dbReference type="InterPro" id="IPR051681">
    <property type="entry name" value="Ser/Thr_Kinases-Pseudokinases"/>
</dbReference>
<evidence type="ECO:0000313" key="2">
    <source>
        <dbReference type="EMBL" id="ESA18090.1"/>
    </source>
</evidence>